<gene>
    <name evidence="2" type="ORF">Air01nite_26570</name>
</gene>
<sequence length="105" mass="11299">MPNWLAEVGGWMLLVFGGVGLCRAATLLLGGGAQARDSTGKSVRLVLVESTALVLLGAAVLLGGRWAHLIWPALIFWTIIAAHDVRNWLRRRRSPSTRDAGQADV</sequence>
<comment type="caution">
    <text evidence="2">The sequence shown here is derived from an EMBL/GenBank/DDBJ whole genome shotgun (WGS) entry which is preliminary data.</text>
</comment>
<evidence type="ECO:0008006" key="4">
    <source>
        <dbReference type="Google" id="ProtNLM"/>
    </source>
</evidence>
<dbReference type="Proteomes" id="UP000624325">
    <property type="component" value="Unassembled WGS sequence"/>
</dbReference>
<keyword evidence="3" id="KW-1185">Reference proteome</keyword>
<evidence type="ECO:0000313" key="2">
    <source>
        <dbReference type="EMBL" id="GIF56562.1"/>
    </source>
</evidence>
<evidence type="ECO:0000313" key="3">
    <source>
        <dbReference type="Proteomes" id="UP000624325"/>
    </source>
</evidence>
<organism evidence="2 3">
    <name type="scientific">Asanoa iriomotensis</name>
    <dbReference type="NCBI Taxonomy" id="234613"/>
    <lineage>
        <taxon>Bacteria</taxon>
        <taxon>Bacillati</taxon>
        <taxon>Actinomycetota</taxon>
        <taxon>Actinomycetes</taxon>
        <taxon>Micromonosporales</taxon>
        <taxon>Micromonosporaceae</taxon>
        <taxon>Asanoa</taxon>
    </lineage>
</organism>
<keyword evidence="1" id="KW-1133">Transmembrane helix</keyword>
<feature type="transmembrane region" description="Helical" evidence="1">
    <location>
        <begin position="12"/>
        <end position="33"/>
    </location>
</feature>
<feature type="transmembrane region" description="Helical" evidence="1">
    <location>
        <begin position="69"/>
        <end position="89"/>
    </location>
</feature>
<reference evidence="2 3" key="1">
    <citation type="submission" date="2021-01" db="EMBL/GenBank/DDBJ databases">
        <title>Whole genome shotgun sequence of Asanoa iriomotensis NBRC 100142.</title>
        <authorList>
            <person name="Komaki H."/>
            <person name="Tamura T."/>
        </authorList>
    </citation>
    <scope>NUCLEOTIDE SEQUENCE [LARGE SCALE GENOMIC DNA]</scope>
    <source>
        <strain evidence="2 3">NBRC 100142</strain>
    </source>
</reference>
<proteinExistence type="predicted"/>
<protein>
    <recommendedName>
        <fullName evidence="4">DUF2516 family protein</fullName>
    </recommendedName>
</protein>
<dbReference type="EMBL" id="BONC01000015">
    <property type="protein sequence ID" value="GIF56562.1"/>
    <property type="molecule type" value="Genomic_DNA"/>
</dbReference>
<keyword evidence="1" id="KW-0472">Membrane</keyword>
<name>A0ABQ4C1B6_9ACTN</name>
<evidence type="ECO:0000256" key="1">
    <source>
        <dbReference type="SAM" id="Phobius"/>
    </source>
</evidence>
<keyword evidence="1" id="KW-0812">Transmembrane</keyword>
<dbReference type="RefSeq" id="WP_203702410.1">
    <property type="nucleotide sequence ID" value="NZ_BAAALU010000010.1"/>
</dbReference>
<accession>A0ABQ4C1B6</accession>
<feature type="transmembrane region" description="Helical" evidence="1">
    <location>
        <begin position="45"/>
        <end position="63"/>
    </location>
</feature>